<reference evidence="1 2" key="1">
    <citation type="journal article" date="2015" name="MBio">
        <title>Enzymatic Degradation of Phenazines Can Generate Energy and Protect Sensitive Organisms from Toxicity.</title>
        <authorList>
            <person name="Costa K.C."/>
            <person name="Bergkessel M."/>
            <person name="Saunders S."/>
            <person name="Korlach J."/>
            <person name="Newman D.K."/>
        </authorList>
    </citation>
    <scope>NUCLEOTIDE SEQUENCE [LARGE SCALE GENOMIC DNA]</scope>
    <source>
        <strain evidence="1 2">CT6</strain>
    </source>
</reference>
<evidence type="ECO:0000313" key="1">
    <source>
        <dbReference type="EMBL" id="ALI25835.1"/>
    </source>
</evidence>
<protein>
    <submittedName>
        <fullName evidence="1">Hydroxyproline dehydratase putative</fullName>
    </submittedName>
</protein>
<dbReference type="STRING" id="1766.XA26_19890"/>
<dbReference type="Proteomes" id="UP000057134">
    <property type="component" value="Chromosome"/>
</dbReference>
<dbReference type="Pfam" id="PF02515">
    <property type="entry name" value="CoA_transf_3"/>
    <property type="match status" value="1"/>
</dbReference>
<dbReference type="Gene3D" id="3.40.50.10540">
    <property type="entry name" value="Crotonobetainyl-coa:carnitine coa-transferase, domain 1"/>
    <property type="match status" value="1"/>
</dbReference>
<dbReference type="InterPro" id="IPR050509">
    <property type="entry name" value="CoA-transferase_III"/>
</dbReference>
<dbReference type="Gene3D" id="3.30.1540.10">
    <property type="entry name" value="formyl-coa transferase, domain 3"/>
    <property type="match status" value="1"/>
</dbReference>
<dbReference type="GO" id="GO:0003824">
    <property type="term" value="F:catalytic activity"/>
    <property type="evidence" value="ECO:0007669"/>
    <property type="project" value="InterPro"/>
</dbReference>
<dbReference type="KEGG" id="mft:XA26_19890"/>
<evidence type="ECO:0000313" key="2">
    <source>
        <dbReference type="Proteomes" id="UP000057134"/>
    </source>
</evidence>
<gene>
    <name evidence="1" type="ORF">XA26_19890</name>
</gene>
<dbReference type="EMBL" id="CP011269">
    <property type="protein sequence ID" value="ALI25835.1"/>
    <property type="molecule type" value="Genomic_DNA"/>
</dbReference>
<dbReference type="AlphaFoldDB" id="A0A0N9XQ56"/>
<dbReference type="InterPro" id="IPR003673">
    <property type="entry name" value="CoA-Trfase_fam_III"/>
</dbReference>
<keyword evidence="2" id="KW-1185">Reference proteome</keyword>
<name>A0A0N9XQ56_MYCFO</name>
<sequence length="399" mass="43076">MRPLEGTIIVEIGAWIAGPSACALLCDWGAEVWKVEPPRGDPFRAVISSQGYSSEIPNAPFTVDNRGKRSVVLDLREGHGRAALDQMLAKSDVLLTNMRMRSLEKLGLSCDALLARHPHLICSVISGYGSVGPDRNRPGYDIGAFAGRTGILHQMRAGDVPPTALPLGFGDHVVALATAAGVLAAMVERGRTGRGQLVESSLMRTGAFALGWELAVQLMLGKVPGATQRIATKTPLFNCYQSADGQWFWLLGVEADRHFPALVAALERPDLLSDSRFATSRDRRRNTSEFVEVLDAAFAGQPMDVWVQRFDEHRVWWEPVHSPAQVVEDEQAVAAACFVDIEGTEFQTVSGPIDFAGEQAKSVAAAPELGADTESVLRAAGCTEDLVQAVLRRAVPGQR</sequence>
<dbReference type="RefSeq" id="WP_054601748.1">
    <property type="nucleotide sequence ID" value="NZ_CP011269.1"/>
</dbReference>
<accession>A0A0N9XQ56</accession>
<organism evidence="1 2">
    <name type="scientific">Mycolicibacterium fortuitum</name>
    <name type="common">Mycobacterium fortuitum</name>
    <dbReference type="NCBI Taxonomy" id="1766"/>
    <lineage>
        <taxon>Bacteria</taxon>
        <taxon>Bacillati</taxon>
        <taxon>Actinomycetota</taxon>
        <taxon>Actinomycetes</taxon>
        <taxon>Mycobacteriales</taxon>
        <taxon>Mycobacteriaceae</taxon>
        <taxon>Mycolicibacterium</taxon>
    </lineage>
</organism>
<dbReference type="PANTHER" id="PTHR48228">
    <property type="entry name" value="SUCCINYL-COA--D-CITRAMALATE COA-TRANSFERASE"/>
    <property type="match status" value="1"/>
</dbReference>
<dbReference type="PANTHER" id="PTHR48228:SF2">
    <property type="entry name" value="E-CINNAMOYL-COA:R-PHENYLLACTATE COA TRANSFERASE LARGE SUBUNIT"/>
    <property type="match status" value="1"/>
</dbReference>
<dbReference type="InterPro" id="IPR023606">
    <property type="entry name" value="CoA-Trfase_III_dom_1_sf"/>
</dbReference>
<dbReference type="PATRIC" id="fig|1766.6.peg.1974"/>
<dbReference type="SUPFAM" id="SSF89796">
    <property type="entry name" value="CoA-transferase family III (CaiB/BaiF)"/>
    <property type="match status" value="1"/>
</dbReference>
<proteinExistence type="predicted"/>
<dbReference type="InterPro" id="IPR044855">
    <property type="entry name" value="CoA-Trfase_III_dom3_sf"/>
</dbReference>